<name>A0ACC2GJD1_DALPE</name>
<sequence>MKTQVLRSPTSYRMLKLTVLFLALSGINAAPLRDDVVVPPRGRLQDSKVLILPLRVPVVDRRQGIEPSSRFQIDLKTGLVKEHNGEMDRKVEHEPIDVPVPIPFQRREGGWVRVDTLHQAAPLGERRQGTEPSRRFLVDLNTGRVKEHDSEMERRVVPEYSPSSVDMFRQGTENSRRTLVDLRTGRIINPIGELERSVRLTPKDERLFRPEDENLSGPLMERRQGTEPSRRFLVDLNTGRVKEHVSEMERRVVPEYSPSSVDMFRQGTENSRKTLVDLRTGRIINPIGELERSVRLTPKDERLFRPEDENLSGPLMERRQGTEPSRRFLVDLNTGQVKEHVSEMDRRVMPEYSPSSVDMFRQGTENSRRTLVDLRTGRVINPIGELERSVRLTPKDERLFRPEDENLSGPLMERRQGTEPSRRFLVDLNTGRVKEHVSEMDRRVVPENSSSLVDGFRQGTENSQRTLVDVRSGRILRPLGEMERSVRLMPEDPRLVTVETDTHSGTK</sequence>
<evidence type="ECO:0000313" key="1">
    <source>
        <dbReference type="EMBL" id="KAJ8003868.1"/>
    </source>
</evidence>
<dbReference type="Proteomes" id="UP001157502">
    <property type="component" value="Chromosome 12"/>
</dbReference>
<keyword evidence="2" id="KW-1185">Reference proteome</keyword>
<evidence type="ECO:0000313" key="2">
    <source>
        <dbReference type="Proteomes" id="UP001157502"/>
    </source>
</evidence>
<proteinExistence type="predicted"/>
<reference evidence="1" key="1">
    <citation type="submission" date="2021-05" db="EMBL/GenBank/DDBJ databases">
        <authorList>
            <person name="Pan Q."/>
            <person name="Jouanno E."/>
            <person name="Zahm M."/>
            <person name="Klopp C."/>
            <person name="Cabau C."/>
            <person name="Louis A."/>
            <person name="Berthelot C."/>
            <person name="Parey E."/>
            <person name="Roest Crollius H."/>
            <person name="Montfort J."/>
            <person name="Robinson-Rechavi M."/>
            <person name="Bouchez O."/>
            <person name="Lampietro C."/>
            <person name="Lopez Roques C."/>
            <person name="Donnadieu C."/>
            <person name="Postlethwait J."/>
            <person name="Bobe J."/>
            <person name="Dillon D."/>
            <person name="Chandos A."/>
            <person name="von Hippel F."/>
            <person name="Guiguen Y."/>
        </authorList>
    </citation>
    <scope>NUCLEOTIDE SEQUENCE</scope>
    <source>
        <strain evidence="1">YG-Jan2019</strain>
    </source>
</reference>
<organism evidence="1 2">
    <name type="scientific">Dallia pectoralis</name>
    <name type="common">Alaska blackfish</name>
    <dbReference type="NCBI Taxonomy" id="75939"/>
    <lineage>
        <taxon>Eukaryota</taxon>
        <taxon>Metazoa</taxon>
        <taxon>Chordata</taxon>
        <taxon>Craniata</taxon>
        <taxon>Vertebrata</taxon>
        <taxon>Euteleostomi</taxon>
        <taxon>Actinopterygii</taxon>
        <taxon>Neopterygii</taxon>
        <taxon>Teleostei</taxon>
        <taxon>Protacanthopterygii</taxon>
        <taxon>Esociformes</taxon>
        <taxon>Umbridae</taxon>
        <taxon>Dallia</taxon>
    </lineage>
</organism>
<comment type="caution">
    <text evidence="1">The sequence shown here is derived from an EMBL/GenBank/DDBJ whole genome shotgun (WGS) entry which is preliminary data.</text>
</comment>
<protein>
    <submittedName>
        <fullName evidence="1">Uncharacterized protein</fullName>
    </submittedName>
</protein>
<dbReference type="EMBL" id="CM055739">
    <property type="protein sequence ID" value="KAJ8003868.1"/>
    <property type="molecule type" value="Genomic_DNA"/>
</dbReference>
<gene>
    <name evidence="1" type="ORF">DPEC_G00152870</name>
</gene>
<accession>A0ACC2GJD1</accession>